<keyword evidence="2" id="KW-1133">Transmembrane helix</keyword>
<reference evidence="3 4" key="1">
    <citation type="submission" date="2020-04" db="EMBL/GenBank/DDBJ databases">
        <title>Luteolibacter sp. G-1-1-1 isolated from soil.</title>
        <authorList>
            <person name="Dahal R.H."/>
        </authorList>
    </citation>
    <scope>NUCLEOTIDE SEQUENCE [LARGE SCALE GENOMIC DNA]</scope>
    <source>
        <strain evidence="3 4">G-1-1-1</strain>
    </source>
</reference>
<keyword evidence="4" id="KW-1185">Reference proteome</keyword>
<evidence type="ECO:0008006" key="5">
    <source>
        <dbReference type="Google" id="ProtNLM"/>
    </source>
</evidence>
<dbReference type="RefSeq" id="WP_169454052.1">
    <property type="nucleotide sequence ID" value="NZ_CP051774.1"/>
</dbReference>
<accession>A0A858RH22</accession>
<organism evidence="3 4">
    <name type="scientific">Luteolibacter luteus</name>
    <dbReference type="NCBI Taxonomy" id="2728835"/>
    <lineage>
        <taxon>Bacteria</taxon>
        <taxon>Pseudomonadati</taxon>
        <taxon>Verrucomicrobiota</taxon>
        <taxon>Verrucomicrobiia</taxon>
        <taxon>Verrucomicrobiales</taxon>
        <taxon>Verrucomicrobiaceae</taxon>
        <taxon>Luteolibacter</taxon>
    </lineage>
</organism>
<feature type="coiled-coil region" evidence="1">
    <location>
        <begin position="102"/>
        <end position="129"/>
    </location>
</feature>
<keyword evidence="2" id="KW-0812">Transmembrane</keyword>
<name>A0A858RH22_9BACT</name>
<evidence type="ECO:0000313" key="3">
    <source>
        <dbReference type="EMBL" id="QJE95739.1"/>
    </source>
</evidence>
<dbReference type="EMBL" id="CP051774">
    <property type="protein sequence ID" value="QJE95739.1"/>
    <property type="molecule type" value="Genomic_DNA"/>
</dbReference>
<keyword evidence="2" id="KW-0472">Membrane</keyword>
<evidence type="ECO:0000313" key="4">
    <source>
        <dbReference type="Proteomes" id="UP000501812"/>
    </source>
</evidence>
<gene>
    <name evidence="3" type="ORF">HHL09_08050</name>
</gene>
<keyword evidence="1" id="KW-0175">Coiled coil</keyword>
<feature type="transmembrane region" description="Helical" evidence="2">
    <location>
        <begin position="40"/>
        <end position="62"/>
    </location>
</feature>
<evidence type="ECO:0000256" key="1">
    <source>
        <dbReference type="SAM" id="Coils"/>
    </source>
</evidence>
<protein>
    <recommendedName>
        <fullName evidence="5">DUF2304 domain-containing protein</fullName>
    </recommendedName>
</protein>
<proteinExistence type="predicted"/>
<dbReference type="AlphaFoldDB" id="A0A858RH22"/>
<feature type="transmembrane region" description="Helical" evidence="2">
    <location>
        <begin position="74"/>
        <end position="100"/>
    </location>
</feature>
<feature type="transmembrane region" description="Helical" evidence="2">
    <location>
        <begin position="6"/>
        <end position="28"/>
    </location>
</feature>
<evidence type="ECO:0000256" key="2">
    <source>
        <dbReference type="SAM" id="Phobius"/>
    </source>
</evidence>
<dbReference type="Proteomes" id="UP000501812">
    <property type="component" value="Chromosome"/>
</dbReference>
<sequence>MASTAVSLLGLVLMIAMIAGLWVGVLGLRQAGRNGAWWTMMLAVCGITLGTLGFAGLTFALSTSLAGGSGGAGMAIFGIFSMLVPFSVLLFIIGFAIHGLKTARVNQRIRELEQLTEAMSEEINRLREGRMS</sequence>
<dbReference type="KEGG" id="luo:HHL09_08050"/>